<evidence type="ECO:0000256" key="3">
    <source>
        <dbReference type="ARBA" id="ARBA00004763"/>
    </source>
</evidence>
<dbReference type="Gene3D" id="3.40.1190.10">
    <property type="entry name" value="Mur-like, catalytic domain"/>
    <property type="match status" value="1"/>
</dbReference>
<dbReference type="InterPro" id="IPR036615">
    <property type="entry name" value="Mur_ligase_C_dom_sf"/>
</dbReference>
<evidence type="ECO:0000313" key="21">
    <source>
        <dbReference type="EMBL" id="AUV81438.1"/>
    </source>
</evidence>
<dbReference type="Pfam" id="PF02875">
    <property type="entry name" value="Mur_ligase_C"/>
    <property type="match status" value="1"/>
</dbReference>
<dbReference type="InterPro" id="IPR045031">
    <property type="entry name" value="DHP_synth-like"/>
</dbReference>
<dbReference type="KEGG" id="srub:C2R22_07030"/>
<evidence type="ECO:0000256" key="5">
    <source>
        <dbReference type="ARBA" id="ARBA00009951"/>
    </source>
</evidence>
<evidence type="ECO:0000256" key="9">
    <source>
        <dbReference type="ARBA" id="ARBA00022679"/>
    </source>
</evidence>
<keyword evidence="22" id="KW-1185">Reference proteome</keyword>
<evidence type="ECO:0000259" key="20">
    <source>
        <dbReference type="PROSITE" id="PS50972"/>
    </source>
</evidence>
<evidence type="ECO:0000256" key="13">
    <source>
        <dbReference type="ARBA" id="ARBA00022842"/>
    </source>
</evidence>
<dbReference type="GO" id="GO:0046872">
    <property type="term" value="F:metal ion binding"/>
    <property type="evidence" value="ECO:0007669"/>
    <property type="project" value="UniProtKB-KW"/>
</dbReference>
<comment type="catalytic activity">
    <reaction evidence="16">
        <text>(6S)-5,6,7,8-tetrahydrofolyl-(gamma-L-Glu)(n) + L-glutamate + ATP = (6S)-5,6,7,8-tetrahydrofolyl-(gamma-L-Glu)(n+1) + ADP + phosphate + H(+)</text>
        <dbReference type="Rhea" id="RHEA:10580"/>
        <dbReference type="Rhea" id="RHEA-COMP:14738"/>
        <dbReference type="Rhea" id="RHEA-COMP:14740"/>
        <dbReference type="ChEBI" id="CHEBI:15378"/>
        <dbReference type="ChEBI" id="CHEBI:29985"/>
        <dbReference type="ChEBI" id="CHEBI:30616"/>
        <dbReference type="ChEBI" id="CHEBI:43474"/>
        <dbReference type="ChEBI" id="CHEBI:141005"/>
        <dbReference type="ChEBI" id="CHEBI:456216"/>
        <dbReference type="EC" id="6.3.2.17"/>
    </reaction>
</comment>
<keyword evidence="15" id="KW-0511">Multifunctional enzyme</keyword>
<dbReference type="PROSITE" id="PS01012">
    <property type="entry name" value="FOLYLPOLYGLU_SYNT_2"/>
    <property type="match status" value="1"/>
</dbReference>
<dbReference type="GO" id="GO:0004156">
    <property type="term" value="F:dihydropteroate synthase activity"/>
    <property type="evidence" value="ECO:0007669"/>
    <property type="project" value="UniProtKB-EC"/>
</dbReference>
<dbReference type="Gene3D" id="3.90.190.20">
    <property type="entry name" value="Mur ligase, C-terminal domain"/>
    <property type="match status" value="1"/>
</dbReference>
<evidence type="ECO:0000313" key="22">
    <source>
        <dbReference type="Proteomes" id="UP000236584"/>
    </source>
</evidence>
<evidence type="ECO:0000256" key="10">
    <source>
        <dbReference type="ARBA" id="ARBA00022723"/>
    </source>
</evidence>
<dbReference type="PANTHER" id="PTHR20941:SF1">
    <property type="entry name" value="FOLIC ACID SYNTHESIS PROTEIN FOL1"/>
    <property type="match status" value="1"/>
</dbReference>
<evidence type="ECO:0000256" key="17">
    <source>
        <dbReference type="ARBA" id="ARBA00057011"/>
    </source>
</evidence>
<comment type="similarity">
    <text evidence="5">In the C-terminal section; belongs to the DHPS family.</text>
</comment>
<accession>A0A2I8VHN5</accession>
<evidence type="ECO:0000256" key="4">
    <source>
        <dbReference type="ARBA" id="ARBA00005150"/>
    </source>
</evidence>
<name>A0A2I8VHN5_9EURY</name>
<dbReference type="PANTHER" id="PTHR20941">
    <property type="entry name" value="FOLATE SYNTHESIS PROTEINS"/>
    <property type="match status" value="1"/>
</dbReference>
<evidence type="ECO:0000256" key="6">
    <source>
        <dbReference type="ARBA" id="ARBA00012458"/>
    </source>
</evidence>
<dbReference type="Proteomes" id="UP000236584">
    <property type="component" value="Chromosome"/>
</dbReference>
<dbReference type="InterPro" id="IPR013221">
    <property type="entry name" value="Mur_ligase_cen"/>
</dbReference>
<dbReference type="PROSITE" id="PS00793">
    <property type="entry name" value="DHPS_2"/>
    <property type="match status" value="1"/>
</dbReference>
<comment type="similarity">
    <text evidence="18">In the N-terminal section; belongs to the folylpolyglutamate synthase family.</text>
</comment>
<dbReference type="InterPro" id="IPR001645">
    <property type="entry name" value="Folylpolyglutamate_synth"/>
</dbReference>
<dbReference type="FunFam" id="3.20.20.20:FF:000006">
    <property type="entry name" value="Dihydropteroate synthase"/>
    <property type="match status" value="1"/>
</dbReference>
<comment type="catalytic activity">
    <reaction evidence="1">
        <text>(7,8-dihydropterin-6-yl)methyl diphosphate + 4-aminobenzoate = 7,8-dihydropteroate + diphosphate</text>
        <dbReference type="Rhea" id="RHEA:19949"/>
        <dbReference type="ChEBI" id="CHEBI:17836"/>
        <dbReference type="ChEBI" id="CHEBI:17839"/>
        <dbReference type="ChEBI" id="CHEBI:33019"/>
        <dbReference type="ChEBI" id="CHEBI:72950"/>
        <dbReference type="EC" id="2.5.1.15"/>
    </reaction>
</comment>
<reference evidence="21 22" key="1">
    <citation type="submission" date="2018-01" db="EMBL/GenBank/DDBJ databases">
        <title>Complete genome sequence of Salinigranum rubrum GX10T, an extremely halophilic archaeon isolated from a marine solar saltern.</title>
        <authorList>
            <person name="Han S."/>
        </authorList>
    </citation>
    <scope>NUCLEOTIDE SEQUENCE [LARGE SCALE GENOMIC DNA]</scope>
    <source>
        <strain evidence="21 22">GX10</strain>
    </source>
</reference>
<organism evidence="21 22">
    <name type="scientific">Salinigranum rubrum</name>
    <dbReference type="NCBI Taxonomy" id="755307"/>
    <lineage>
        <taxon>Archaea</taxon>
        <taxon>Methanobacteriati</taxon>
        <taxon>Methanobacteriota</taxon>
        <taxon>Stenosarchaea group</taxon>
        <taxon>Halobacteria</taxon>
        <taxon>Halobacteriales</taxon>
        <taxon>Haloferacaceae</taxon>
        <taxon>Salinigranum</taxon>
    </lineage>
</organism>
<dbReference type="GO" id="GO:0005524">
    <property type="term" value="F:ATP binding"/>
    <property type="evidence" value="ECO:0007669"/>
    <property type="project" value="UniProtKB-KW"/>
</dbReference>
<dbReference type="InterPro" id="IPR011005">
    <property type="entry name" value="Dihydropteroate_synth-like_sf"/>
</dbReference>
<evidence type="ECO:0000256" key="11">
    <source>
        <dbReference type="ARBA" id="ARBA00022741"/>
    </source>
</evidence>
<dbReference type="GO" id="GO:0046654">
    <property type="term" value="P:tetrahydrofolate biosynthetic process"/>
    <property type="evidence" value="ECO:0007669"/>
    <property type="project" value="TreeGrafter"/>
</dbReference>
<keyword evidence="10" id="KW-0479">Metal-binding</keyword>
<dbReference type="NCBIfam" id="TIGR01496">
    <property type="entry name" value="DHPS"/>
    <property type="match status" value="1"/>
</dbReference>
<comment type="pathway">
    <text evidence="3">Cofactor biosynthesis; tetrahydrofolate biosynthesis; 7,8-dihydrofolate from 2-amino-4-hydroxy-6-hydroxymethyl-7,8-dihydropteridine diphosphate and 4-aminobenzoate: step 1/2.</text>
</comment>
<dbReference type="SUPFAM" id="SSF53244">
    <property type="entry name" value="MurD-like peptide ligases, peptide-binding domain"/>
    <property type="match status" value="1"/>
</dbReference>
<dbReference type="EC" id="2.5.1.15" evidence="6"/>
<proteinExistence type="inferred from homology"/>
<dbReference type="InterPro" id="IPR006390">
    <property type="entry name" value="DHP_synth_dom"/>
</dbReference>
<dbReference type="RefSeq" id="WP_103425126.1">
    <property type="nucleotide sequence ID" value="NZ_CP026309.1"/>
</dbReference>
<evidence type="ECO:0000256" key="7">
    <source>
        <dbReference type="ARBA" id="ARBA00013025"/>
    </source>
</evidence>
<dbReference type="Pfam" id="PF08245">
    <property type="entry name" value="Mur_ligase_M"/>
    <property type="match status" value="1"/>
</dbReference>
<dbReference type="SUPFAM" id="SSF53623">
    <property type="entry name" value="MurD-like peptide ligases, catalytic domain"/>
    <property type="match status" value="1"/>
</dbReference>
<dbReference type="Gene3D" id="3.20.20.20">
    <property type="entry name" value="Dihydropteroate synthase-like"/>
    <property type="match status" value="1"/>
</dbReference>
<dbReference type="CDD" id="cd00739">
    <property type="entry name" value="DHPS"/>
    <property type="match status" value="1"/>
</dbReference>
<dbReference type="OrthoDB" id="75177at2157"/>
<dbReference type="AlphaFoldDB" id="A0A2I8VHN5"/>
<keyword evidence="8" id="KW-0436">Ligase</keyword>
<keyword evidence="12" id="KW-0067">ATP-binding</keyword>
<dbReference type="GeneID" id="35591830"/>
<comment type="pathway">
    <text evidence="4">Cofactor biosynthesis; tetrahydrofolylpolyglutamate biosynthesis.</text>
</comment>
<feature type="domain" description="Pterin-binding" evidence="20">
    <location>
        <begin position="574"/>
        <end position="824"/>
    </location>
</feature>
<comment type="function">
    <text evidence="17">Can complement an H.volcanii mutant strain that is thymidine auxotroph because it lacks the two dihydrofolate reductase genes encoded by hdrA and hdrB.</text>
</comment>
<evidence type="ECO:0000256" key="14">
    <source>
        <dbReference type="ARBA" id="ARBA00022909"/>
    </source>
</evidence>
<gene>
    <name evidence="21" type="primary">folP</name>
    <name evidence="21" type="ORF">C2R22_07030</name>
</gene>
<dbReference type="NCBIfam" id="TIGR01499">
    <property type="entry name" value="folC"/>
    <property type="match status" value="1"/>
</dbReference>
<keyword evidence="9" id="KW-0808">Transferase</keyword>
<dbReference type="InterPro" id="IPR000489">
    <property type="entry name" value="Pterin-binding_dom"/>
</dbReference>
<evidence type="ECO:0000256" key="12">
    <source>
        <dbReference type="ARBA" id="ARBA00022840"/>
    </source>
</evidence>
<dbReference type="PROSITE" id="PS00792">
    <property type="entry name" value="DHPS_1"/>
    <property type="match status" value="1"/>
</dbReference>
<dbReference type="Pfam" id="PF00809">
    <property type="entry name" value="Pterin_bind"/>
    <property type="match status" value="1"/>
</dbReference>
<evidence type="ECO:0000256" key="1">
    <source>
        <dbReference type="ARBA" id="ARBA00000012"/>
    </source>
</evidence>
<dbReference type="GO" id="GO:0004326">
    <property type="term" value="F:tetrahydrofolylpolyglutamate synthase activity"/>
    <property type="evidence" value="ECO:0007669"/>
    <property type="project" value="UniProtKB-EC"/>
</dbReference>
<evidence type="ECO:0000256" key="2">
    <source>
        <dbReference type="ARBA" id="ARBA00001946"/>
    </source>
</evidence>
<keyword evidence="13" id="KW-0460">Magnesium</keyword>
<dbReference type="GO" id="GO:0046656">
    <property type="term" value="P:folic acid biosynthetic process"/>
    <property type="evidence" value="ECO:0007669"/>
    <property type="project" value="UniProtKB-KW"/>
</dbReference>
<evidence type="ECO:0000256" key="19">
    <source>
        <dbReference type="ARBA" id="ARBA00068433"/>
    </source>
</evidence>
<dbReference type="FunFam" id="3.40.1190.10:FF:000011">
    <property type="entry name" value="Folylpolyglutamate synthase/dihydrofolate synthase"/>
    <property type="match status" value="1"/>
</dbReference>
<dbReference type="EMBL" id="CP026309">
    <property type="protein sequence ID" value="AUV81438.1"/>
    <property type="molecule type" value="Genomic_DNA"/>
</dbReference>
<dbReference type="EC" id="6.3.2.17" evidence="7"/>
<evidence type="ECO:0000256" key="15">
    <source>
        <dbReference type="ARBA" id="ARBA00023268"/>
    </source>
</evidence>
<dbReference type="SUPFAM" id="SSF51717">
    <property type="entry name" value="Dihydropteroate synthetase-like"/>
    <property type="match status" value="1"/>
</dbReference>
<protein>
    <recommendedName>
        <fullName evidence="19">Probable bifunctional folylpolyglutamate synthase/dihydropteroate synthase</fullName>
        <ecNumber evidence="6">2.5.1.15</ecNumber>
        <ecNumber evidence="7">6.3.2.17</ecNumber>
    </recommendedName>
</protein>
<evidence type="ECO:0000256" key="18">
    <source>
        <dbReference type="ARBA" id="ARBA00060901"/>
    </source>
</evidence>
<dbReference type="InterPro" id="IPR004101">
    <property type="entry name" value="Mur_ligase_C"/>
</dbReference>
<evidence type="ECO:0000256" key="16">
    <source>
        <dbReference type="ARBA" id="ARBA00047493"/>
    </source>
</evidence>
<dbReference type="PROSITE" id="PS50972">
    <property type="entry name" value="PTERIN_BINDING"/>
    <property type="match status" value="1"/>
</dbReference>
<sequence>MEYHEAVNFLFDLRRFRMKPGTEAVRGLLEHLGDPHEDVAFVQIAGSNGKGSTARMVASLLRESDCSVGLYTSPHLDSLRERVTVDGRRIPKRAVRAFVEEAKPYLVDRAAAGEPLTFFETVTALALWQFGRVEVDVAVLEVGMGGELDATSVVDPVASAVTNVTLEHTQVLGDTVEEIAATKAAVAPADGPLVTAATGTALATIREQAPNIVRVGDASVVDGTPPDDAPDVTTAYHGHGQGQGSTLEARVTVEGDGWRVESPLALVGAHQAQNAGVAVVLARQVADRLDVDLTEQMVVRGLRGAHWPGRFEVMSREPLVVLDGAHNPGACEQVASVLREFDYDRLHLVFAAMHDKDHRGMVTALPTPDSVVTCRPNIDRAETPEILARVFESVGVDDVTAGDTVASAVEVAQRRANPDDCVLVTGSLFCVGEARTTWTRHVVEKRVRDLEDAASVFDHASVPTGSAAEARSDAVHRVVETRVEQRQAAALQREMIRVGGNCVVSGHESDGELSSVVLMGTCSQFTALVDALDPVPYGLDDVRKRLRTQLDLYVDGPSGGHAASSVDYPWSQGTAVMGILNVTPDSFHDGGEHHDPDDAVERAREMVAAGVDIIDVGGESTRPGAEPVSVEEEIDRIVPVLEAITSLDALVSVDTRKAAVAEAALDAGADIINDVTGLDDPEMRFLVAERDVPVVVMHSIDAPVDPDNVVEYDDVVGDVIAELTETVLRAESAGIPRENVIVDPGIGFGKRAAESFELLDRVDEFHALGCPVLVGHSHKSMYGLVDRDSGERGPATVAATALAADRGADIVRVHDVPENVAAVRVAHTMRNAGDELP</sequence>
<comment type="cofactor">
    <cofactor evidence="2">
        <name>Mg(2+)</name>
        <dbReference type="ChEBI" id="CHEBI:18420"/>
    </cofactor>
</comment>
<dbReference type="InterPro" id="IPR036565">
    <property type="entry name" value="Mur-like_cat_sf"/>
</dbReference>
<dbReference type="InterPro" id="IPR018109">
    <property type="entry name" value="Folylpolyglutamate_synth_CS"/>
</dbReference>
<keyword evidence="11" id="KW-0547">Nucleotide-binding</keyword>
<evidence type="ECO:0000256" key="8">
    <source>
        <dbReference type="ARBA" id="ARBA00022598"/>
    </source>
</evidence>
<keyword evidence="14" id="KW-0289">Folate biosynthesis</keyword>